<evidence type="ECO:0000313" key="4">
    <source>
        <dbReference type="Proteomes" id="UP000017836"/>
    </source>
</evidence>
<proteinExistence type="predicted"/>
<dbReference type="OMA" id="WAREMDN"/>
<feature type="signal peptide" evidence="2">
    <location>
        <begin position="1"/>
        <end position="22"/>
    </location>
</feature>
<dbReference type="KEGG" id="atr:18440578"/>
<gene>
    <name evidence="3" type="ORF">AMTR_s00025p00092990</name>
</gene>
<feature type="chain" id="PRO_5004808284" description="Bifunctional inhibitor/plant lipid transfer protein/seed storage helical domain-containing protein" evidence="2">
    <location>
        <begin position="23"/>
        <end position="142"/>
    </location>
</feature>
<evidence type="ECO:0008006" key="5">
    <source>
        <dbReference type="Google" id="ProtNLM"/>
    </source>
</evidence>
<dbReference type="AlphaFoldDB" id="W1PY13"/>
<reference evidence="4" key="1">
    <citation type="journal article" date="2013" name="Science">
        <title>The Amborella genome and the evolution of flowering plants.</title>
        <authorList>
            <consortium name="Amborella Genome Project"/>
        </authorList>
    </citation>
    <scope>NUCLEOTIDE SEQUENCE [LARGE SCALE GENOMIC DNA]</scope>
</reference>
<dbReference type="PANTHER" id="PTHR34377">
    <property type="entry name" value="TETRATRICOPEPTIDE REPEAT (TPR)-LIKE SUPERFAMILY PROTEIN"/>
    <property type="match status" value="1"/>
</dbReference>
<dbReference type="Proteomes" id="UP000017836">
    <property type="component" value="Unassembled WGS sequence"/>
</dbReference>
<name>W1PY13_AMBTC</name>
<feature type="region of interest" description="Disordered" evidence="1">
    <location>
        <begin position="52"/>
        <end position="85"/>
    </location>
</feature>
<accession>W1PY13</accession>
<dbReference type="InterPro" id="IPR036312">
    <property type="entry name" value="Bifun_inhib/LTP/seed_sf"/>
</dbReference>
<feature type="compositionally biased region" description="Basic residues" evidence="1">
    <location>
        <begin position="67"/>
        <end position="85"/>
    </location>
</feature>
<organism evidence="3 4">
    <name type="scientific">Amborella trichopoda</name>
    <dbReference type="NCBI Taxonomy" id="13333"/>
    <lineage>
        <taxon>Eukaryota</taxon>
        <taxon>Viridiplantae</taxon>
        <taxon>Streptophyta</taxon>
        <taxon>Embryophyta</taxon>
        <taxon>Tracheophyta</taxon>
        <taxon>Spermatophyta</taxon>
        <taxon>Magnoliopsida</taxon>
        <taxon>Amborellales</taxon>
        <taxon>Amborellaceae</taxon>
        <taxon>Amborella</taxon>
    </lineage>
</organism>
<dbReference type="SUPFAM" id="SSF47699">
    <property type="entry name" value="Bifunctional inhibitor/lipid-transfer protein/seed storage 2S albumin"/>
    <property type="match status" value="1"/>
</dbReference>
<keyword evidence="2" id="KW-0732">Signal</keyword>
<keyword evidence="4" id="KW-1185">Reference proteome</keyword>
<evidence type="ECO:0000313" key="3">
    <source>
        <dbReference type="EMBL" id="ERN12360.1"/>
    </source>
</evidence>
<dbReference type="OrthoDB" id="1930534at2759"/>
<protein>
    <recommendedName>
        <fullName evidence="5">Bifunctional inhibitor/plant lipid transfer protein/seed storage helical domain-containing protein</fullName>
    </recommendedName>
</protein>
<dbReference type="eggNOG" id="ENOG502S40F">
    <property type="taxonomic scope" value="Eukaryota"/>
</dbReference>
<dbReference type="PANTHER" id="PTHR34377:SF3">
    <property type="entry name" value="TETRATRICOPEPTIDE REPEAT (TPR)-LIKE SUPERFAMILY PROTEIN"/>
    <property type="match status" value="1"/>
</dbReference>
<evidence type="ECO:0000256" key="1">
    <source>
        <dbReference type="SAM" id="MobiDB-lite"/>
    </source>
</evidence>
<sequence length="142" mass="16324">MDSRNILALVLISAHLILIARCVDEPRPLCISQFALASSACALIPFNPPTDHSHDHDHDHDHDDHHHDHHHHHDYGHHGHHHDHGHHRRHHASSCCRWLRQIDNACVCHVLNRLPVFLSKPSSSITLTPDEYCSVTYRCPRV</sequence>
<evidence type="ECO:0000256" key="2">
    <source>
        <dbReference type="SAM" id="SignalP"/>
    </source>
</evidence>
<dbReference type="HOGENOM" id="CLU_131793_0_0_1"/>
<dbReference type="Gramene" id="ERN12360">
    <property type="protein sequence ID" value="ERN12360"/>
    <property type="gene ID" value="AMTR_s00025p00092990"/>
</dbReference>
<dbReference type="STRING" id="13333.W1PY13"/>
<dbReference type="EMBL" id="KI392614">
    <property type="protein sequence ID" value="ERN12360.1"/>
    <property type="molecule type" value="Genomic_DNA"/>
</dbReference>
<feature type="compositionally biased region" description="Basic and acidic residues" evidence="1">
    <location>
        <begin position="52"/>
        <end position="66"/>
    </location>
</feature>